<keyword evidence="1" id="KW-0472">Membrane</keyword>
<reference evidence="2" key="1">
    <citation type="submission" date="2020-11" db="EMBL/GenBank/DDBJ databases">
        <authorList>
            <consortium name="DOE Joint Genome Institute"/>
            <person name="Ahrendt S."/>
            <person name="Riley R."/>
            <person name="Andreopoulos W."/>
            <person name="Labutti K."/>
            <person name="Pangilinan J."/>
            <person name="Ruiz-Duenas F.J."/>
            <person name="Barrasa J.M."/>
            <person name="Sanchez-Garcia M."/>
            <person name="Camarero S."/>
            <person name="Miyauchi S."/>
            <person name="Serrano A."/>
            <person name="Linde D."/>
            <person name="Babiker R."/>
            <person name="Drula E."/>
            <person name="Ayuso-Fernandez I."/>
            <person name="Pacheco R."/>
            <person name="Padilla G."/>
            <person name="Ferreira P."/>
            <person name="Barriuso J."/>
            <person name="Kellner H."/>
            <person name="Castanera R."/>
            <person name="Alfaro M."/>
            <person name="Ramirez L."/>
            <person name="Pisabarro A.G."/>
            <person name="Kuo A."/>
            <person name="Tritt A."/>
            <person name="Lipzen A."/>
            <person name="He G."/>
            <person name="Yan M."/>
            <person name="Ng V."/>
            <person name="Cullen D."/>
            <person name="Martin F."/>
            <person name="Rosso M.-N."/>
            <person name="Henrissat B."/>
            <person name="Hibbett D."/>
            <person name="Martinez A.T."/>
            <person name="Grigoriev I.V."/>
        </authorList>
    </citation>
    <scope>NUCLEOTIDE SEQUENCE</scope>
    <source>
        <strain evidence="2">ATCC 90797</strain>
    </source>
</reference>
<comment type="caution">
    <text evidence="2">The sequence shown here is derived from an EMBL/GenBank/DDBJ whole genome shotgun (WGS) entry which is preliminary data.</text>
</comment>
<gene>
    <name evidence="2" type="ORF">BDN71DRAFT_1437139</name>
</gene>
<feature type="transmembrane region" description="Helical" evidence="1">
    <location>
        <begin position="59"/>
        <end position="80"/>
    </location>
</feature>
<evidence type="ECO:0000256" key="1">
    <source>
        <dbReference type="SAM" id="Phobius"/>
    </source>
</evidence>
<keyword evidence="3" id="KW-1185">Reference proteome</keyword>
<evidence type="ECO:0000313" key="2">
    <source>
        <dbReference type="EMBL" id="KAF9487050.1"/>
    </source>
</evidence>
<sequence length="157" mass="17741">MLPTLVFATECRICFLHIYLVVGTTWHFGLNFDLTSYIPLEKEYYSKCGDYRKLQASSLWPSGSVLFGIMPLAILPRVLLSLASQFGLLKAMPLIEGFTTWAKEYNIGICLICDWVNKCMSRNADIGEDTEINDQILCCMISRMSSEFGVRMLAKAC</sequence>
<proteinExistence type="predicted"/>
<keyword evidence="1" id="KW-0812">Transmembrane</keyword>
<dbReference type="EMBL" id="MU154830">
    <property type="protein sequence ID" value="KAF9487050.1"/>
    <property type="molecule type" value="Genomic_DNA"/>
</dbReference>
<name>A0A9P5ZI47_PLEER</name>
<keyword evidence="1" id="KW-1133">Transmembrane helix</keyword>
<accession>A0A9P5ZI47</accession>
<dbReference type="AlphaFoldDB" id="A0A9P5ZI47"/>
<protein>
    <submittedName>
        <fullName evidence="2">Uncharacterized protein</fullName>
    </submittedName>
</protein>
<organism evidence="2 3">
    <name type="scientific">Pleurotus eryngii</name>
    <name type="common">Boletus of the steppes</name>
    <dbReference type="NCBI Taxonomy" id="5323"/>
    <lineage>
        <taxon>Eukaryota</taxon>
        <taxon>Fungi</taxon>
        <taxon>Dikarya</taxon>
        <taxon>Basidiomycota</taxon>
        <taxon>Agaricomycotina</taxon>
        <taxon>Agaricomycetes</taxon>
        <taxon>Agaricomycetidae</taxon>
        <taxon>Agaricales</taxon>
        <taxon>Pleurotineae</taxon>
        <taxon>Pleurotaceae</taxon>
        <taxon>Pleurotus</taxon>
    </lineage>
</organism>
<evidence type="ECO:0000313" key="3">
    <source>
        <dbReference type="Proteomes" id="UP000807025"/>
    </source>
</evidence>
<dbReference type="Proteomes" id="UP000807025">
    <property type="component" value="Unassembled WGS sequence"/>
</dbReference>